<dbReference type="RefSeq" id="WP_078499280.1">
    <property type="nucleotide sequence ID" value="NZ_MSZX01000005.1"/>
</dbReference>
<comment type="catalytic activity">
    <reaction evidence="3">
        <text>cytidine(34) in elongator tRNA(Met) + acetate + ATP = N(4)-acetylcytidine(34) in elongator tRNA(Met) + AMP + diphosphate</text>
        <dbReference type="Rhea" id="RHEA:58144"/>
        <dbReference type="Rhea" id="RHEA-COMP:10693"/>
        <dbReference type="Rhea" id="RHEA-COMP:10694"/>
        <dbReference type="ChEBI" id="CHEBI:30089"/>
        <dbReference type="ChEBI" id="CHEBI:30616"/>
        <dbReference type="ChEBI" id="CHEBI:33019"/>
        <dbReference type="ChEBI" id="CHEBI:74900"/>
        <dbReference type="ChEBI" id="CHEBI:82748"/>
        <dbReference type="ChEBI" id="CHEBI:456215"/>
    </reaction>
</comment>
<dbReference type="InterPro" id="IPR014729">
    <property type="entry name" value="Rossmann-like_a/b/a_fold"/>
</dbReference>
<evidence type="ECO:0000313" key="5">
    <source>
        <dbReference type="Proteomes" id="UP000190188"/>
    </source>
</evidence>
<dbReference type="GO" id="GO:0005737">
    <property type="term" value="C:cytoplasm"/>
    <property type="evidence" value="ECO:0007669"/>
    <property type="project" value="UniProtKB-SubCell"/>
</dbReference>
<dbReference type="NCBIfam" id="NF010191">
    <property type="entry name" value="PRK13670.1"/>
    <property type="match status" value="1"/>
</dbReference>
<dbReference type="EMBL" id="MSZX01000005">
    <property type="protein sequence ID" value="OPA77537.1"/>
    <property type="molecule type" value="Genomic_DNA"/>
</dbReference>
<dbReference type="GO" id="GO:0000049">
    <property type="term" value="F:tRNA binding"/>
    <property type="evidence" value="ECO:0007669"/>
    <property type="project" value="UniProtKB-KW"/>
</dbReference>
<dbReference type="Gene3D" id="3.40.50.620">
    <property type="entry name" value="HUPs"/>
    <property type="match status" value="1"/>
</dbReference>
<keyword evidence="3" id="KW-0820">tRNA-binding</keyword>
<keyword evidence="4" id="KW-0808">Transferase</keyword>
<dbReference type="EC" id="6.3.4.-" evidence="3"/>
<keyword evidence="3" id="KW-0067">ATP-binding</keyword>
<keyword evidence="2 3" id="KW-0819">tRNA processing</keyword>
<comment type="similarity">
    <text evidence="3">Belongs to the TmcAL family.</text>
</comment>
<dbReference type="GO" id="GO:0005524">
    <property type="term" value="F:ATP binding"/>
    <property type="evidence" value="ECO:0007669"/>
    <property type="project" value="UniProtKB-KW"/>
</dbReference>
<dbReference type="Pfam" id="PF05636">
    <property type="entry name" value="HIGH_NTase1"/>
    <property type="match status" value="1"/>
</dbReference>
<evidence type="ECO:0000313" key="4">
    <source>
        <dbReference type="EMBL" id="OPA77537.1"/>
    </source>
</evidence>
<evidence type="ECO:0000256" key="1">
    <source>
        <dbReference type="ARBA" id="ARBA00022598"/>
    </source>
</evidence>
<name>A0A1T2XC97_9BACL</name>
<keyword evidence="3" id="KW-0963">Cytoplasm</keyword>
<dbReference type="InterPro" id="IPR008513">
    <property type="entry name" value="tRNA(Met)_cyd_acetate_ligase"/>
</dbReference>
<dbReference type="OrthoDB" id="9769796at2"/>
<comment type="caution">
    <text evidence="4">The sequence shown here is derived from an EMBL/GenBank/DDBJ whole genome shotgun (WGS) entry which is preliminary data.</text>
</comment>
<comment type="subcellular location">
    <subcellularLocation>
        <location evidence="3">Cytoplasm</location>
    </subcellularLocation>
</comment>
<gene>
    <name evidence="3" type="primary">tmcAL</name>
    <name evidence="4" type="ORF">BVG16_13900</name>
</gene>
<proteinExistence type="inferred from homology"/>
<dbReference type="HAMAP" id="MF_01539">
    <property type="entry name" value="TmcAL"/>
    <property type="match status" value="1"/>
</dbReference>
<dbReference type="GO" id="GO:0016879">
    <property type="term" value="F:ligase activity, forming carbon-nitrogen bonds"/>
    <property type="evidence" value="ECO:0007669"/>
    <property type="project" value="UniProtKB-UniRule"/>
</dbReference>
<dbReference type="GO" id="GO:0006400">
    <property type="term" value="P:tRNA modification"/>
    <property type="evidence" value="ECO:0007669"/>
    <property type="project" value="UniProtKB-UniRule"/>
</dbReference>
<dbReference type="GO" id="GO:0016740">
    <property type="term" value="F:transferase activity"/>
    <property type="evidence" value="ECO:0007669"/>
    <property type="project" value="UniProtKB-KW"/>
</dbReference>
<dbReference type="PANTHER" id="PTHR37825:SF1">
    <property type="entry name" value="TRNA(MET) CYTIDINE ACETATE LIGASE"/>
    <property type="match status" value="1"/>
</dbReference>
<keyword evidence="5" id="KW-1185">Reference proteome</keyword>
<comment type="function">
    <text evidence="3">Catalyzes the formation of N(4)-acetylcytidine (ac(4)C) at the wobble position of elongator tRNA(Met), using acetate and ATP as substrates. First activates an acetate ion to form acetyladenylate (Ac-AMP) and then transfers the acetyl group to tRNA to form ac(4)C34.</text>
</comment>
<dbReference type="PANTHER" id="PTHR37825">
    <property type="entry name" value="TRNA(MET) CYTIDINE ACETATE LIGASE"/>
    <property type="match status" value="1"/>
</dbReference>
<dbReference type="Proteomes" id="UP000190188">
    <property type="component" value="Unassembled WGS sequence"/>
</dbReference>
<reference evidence="4 5" key="1">
    <citation type="submission" date="2017-01" db="EMBL/GenBank/DDBJ databases">
        <title>Genome analysis of Paenibacillus selenitrireducens ES3-24.</title>
        <authorList>
            <person name="Xu D."/>
            <person name="Yao R."/>
            <person name="Zheng S."/>
        </authorList>
    </citation>
    <scope>NUCLEOTIDE SEQUENCE [LARGE SCALE GENOMIC DNA]</scope>
    <source>
        <strain evidence="4 5">ES3-24</strain>
    </source>
</reference>
<feature type="binding site" evidence="3">
    <location>
        <position position="102"/>
    </location>
    <ligand>
        <name>ATP</name>
        <dbReference type="ChEBI" id="CHEBI:30616"/>
    </ligand>
</feature>
<keyword evidence="3" id="KW-0547">Nucleotide-binding</keyword>
<protein>
    <recommendedName>
        <fullName evidence="3">tRNA(Met) cytidine acetate ligase</fullName>
        <ecNumber evidence="3">6.3.4.-</ecNumber>
    </recommendedName>
</protein>
<organism evidence="4 5">
    <name type="scientific">Paenibacillus selenitireducens</name>
    <dbReference type="NCBI Taxonomy" id="1324314"/>
    <lineage>
        <taxon>Bacteria</taxon>
        <taxon>Bacillati</taxon>
        <taxon>Bacillota</taxon>
        <taxon>Bacilli</taxon>
        <taxon>Bacillales</taxon>
        <taxon>Paenibacillaceae</taxon>
        <taxon>Paenibacillus</taxon>
    </lineage>
</organism>
<feature type="binding site" evidence="3">
    <location>
        <begin position="7"/>
        <end position="20"/>
    </location>
    <ligand>
        <name>ATP</name>
        <dbReference type="ChEBI" id="CHEBI:30616"/>
    </ligand>
</feature>
<feature type="binding site" evidence="3">
    <location>
        <position position="197"/>
    </location>
    <ligand>
        <name>ATP</name>
        <dbReference type="ChEBI" id="CHEBI:30616"/>
    </ligand>
</feature>
<evidence type="ECO:0000256" key="2">
    <source>
        <dbReference type="ARBA" id="ARBA00022694"/>
    </source>
</evidence>
<evidence type="ECO:0000256" key="3">
    <source>
        <dbReference type="HAMAP-Rule" id="MF_01539"/>
    </source>
</evidence>
<accession>A0A1T2XC97</accession>
<feature type="binding site" evidence="3">
    <location>
        <position position="172"/>
    </location>
    <ligand>
        <name>ATP</name>
        <dbReference type="ChEBI" id="CHEBI:30616"/>
    </ligand>
</feature>
<dbReference type="AlphaFoldDB" id="A0A1T2XC97"/>
<dbReference type="SUPFAM" id="SSF52374">
    <property type="entry name" value="Nucleotidylyl transferase"/>
    <property type="match status" value="1"/>
</dbReference>
<dbReference type="STRING" id="1324314.BVG16_13900"/>
<sequence length="423" mass="46248">MKTVGIVVEYNPLHNGHLYHFQQSKIKSEADAVVAVMSGHFLQRGEPAIVDKWARAEMALAMGVDMVIELPTAYAVQPAEWFAYGAVSLLDATGVVDALCFGSEHGELSLLQQLAQLLHREPAGLGDAVRAELRRGASYPAAFAAAAGQYAAQAASLGGDAEALAALLKQPNNSLGLHYLIALLRLQSDIVPLTVARHVAGYHEQRITDAQIASATALRRLLTENNGDLAPLAPFVPSSTLQILQREWEAGRGPITWENYAAPLFHTLLQQDAAALASHHEVTEGLEQRILQSLPSLPALTVGDLLDTLKTKRYTRTKLQRTLTHLLLNHPKAELTPDKLQHGVSYIRVLGFSTRGQALLKEMKKKAKLPVITNAPDASVSEHPYFGFDLRATAIYASAYHNQANPARALFRDYYEPPIRYLI</sequence>
<comment type="caution">
    <text evidence="3">Lacks conserved residue(s) required for the propagation of feature annotation.</text>
</comment>
<keyword evidence="3" id="KW-0694">RNA-binding</keyword>
<keyword evidence="1 3" id="KW-0436">Ligase</keyword>